<evidence type="ECO:0000256" key="2">
    <source>
        <dbReference type="SAM" id="Phobius"/>
    </source>
</evidence>
<protein>
    <recommendedName>
        <fullName evidence="5">DUF2946 domain-containing protein</fullName>
    </recommendedName>
</protein>
<dbReference type="EMBL" id="FQXE01000002">
    <property type="protein sequence ID" value="SHH16357.1"/>
    <property type="molecule type" value="Genomic_DNA"/>
</dbReference>
<evidence type="ECO:0000256" key="1">
    <source>
        <dbReference type="SAM" id="MobiDB-lite"/>
    </source>
</evidence>
<dbReference type="STRING" id="658167.SAMN04488135_102352"/>
<dbReference type="AlphaFoldDB" id="A0A1M5QQE6"/>
<keyword evidence="4" id="KW-1185">Reference proteome</keyword>
<feature type="region of interest" description="Disordered" evidence="1">
    <location>
        <begin position="1"/>
        <end position="33"/>
    </location>
</feature>
<name>A0A1M5QQE6_9BURK</name>
<gene>
    <name evidence="3" type="ORF">SAMN04488135_102352</name>
</gene>
<keyword evidence="2" id="KW-1133">Transmembrane helix</keyword>
<dbReference type="Proteomes" id="UP000184226">
    <property type="component" value="Unassembled WGS sequence"/>
</dbReference>
<evidence type="ECO:0000313" key="4">
    <source>
        <dbReference type="Proteomes" id="UP000184226"/>
    </source>
</evidence>
<evidence type="ECO:0000313" key="3">
    <source>
        <dbReference type="EMBL" id="SHH16357.1"/>
    </source>
</evidence>
<organism evidence="3 4">
    <name type="scientific">Pollutimonas bauzanensis</name>
    <dbReference type="NCBI Taxonomy" id="658167"/>
    <lineage>
        <taxon>Bacteria</taxon>
        <taxon>Pseudomonadati</taxon>
        <taxon>Pseudomonadota</taxon>
        <taxon>Betaproteobacteria</taxon>
        <taxon>Burkholderiales</taxon>
        <taxon>Alcaligenaceae</taxon>
        <taxon>Pollutimonas</taxon>
    </lineage>
</organism>
<feature type="transmembrane region" description="Helical" evidence="2">
    <location>
        <begin position="58"/>
        <end position="78"/>
    </location>
</feature>
<evidence type="ECO:0008006" key="5">
    <source>
        <dbReference type="Google" id="ProtNLM"/>
    </source>
</evidence>
<sequence length="185" mass="19178">MQFVSKSEGATAPDAKADDYRPASLRNHNTPGARANYNSATMVDIGSRSKAINWRAHAVLCLLLFALALRSLIPIGYMPHTGALRDGRIEITFCTLAGDAAAVPPAFAGLFADHDEHHQNALSGTDCPFGILIHQALGAPAAPALAALPSAILSAPAFPFDNLGLPARDAQGSPLGPRAPPSLPG</sequence>
<keyword evidence="2" id="KW-0812">Transmembrane</keyword>
<keyword evidence="2" id="KW-0472">Membrane</keyword>
<reference evidence="3 4" key="1">
    <citation type="submission" date="2016-11" db="EMBL/GenBank/DDBJ databases">
        <authorList>
            <person name="Jaros S."/>
            <person name="Januszkiewicz K."/>
            <person name="Wedrychowicz H."/>
        </authorList>
    </citation>
    <scope>NUCLEOTIDE SEQUENCE [LARGE SCALE GENOMIC DNA]</scope>
    <source>
        <strain evidence="3 4">CGMCC 1.10190</strain>
    </source>
</reference>
<accession>A0A1M5QQE6</accession>
<proteinExistence type="predicted"/>